<keyword evidence="9" id="KW-1185">Reference proteome</keyword>
<dbReference type="SUPFAM" id="SSF57716">
    <property type="entry name" value="Glucocorticoid receptor-like (DNA-binding domain)"/>
    <property type="match status" value="1"/>
</dbReference>
<feature type="domain" description="THAP-type" evidence="7">
    <location>
        <begin position="1"/>
        <end position="75"/>
    </location>
</feature>
<dbReference type="GO" id="GO:0001935">
    <property type="term" value="P:endothelial cell proliferation"/>
    <property type="evidence" value="ECO:0007669"/>
    <property type="project" value="UniProtKB-UniRule"/>
</dbReference>
<keyword evidence="1" id="KW-0479">Metal-binding</keyword>
<keyword evidence="6" id="KW-0539">Nucleus</keyword>
<keyword evidence="4 5" id="KW-0238">DNA-binding</keyword>
<dbReference type="Pfam" id="PF05485">
    <property type="entry name" value="THAP"/>
    <property type="match status" value="1"/>
</dbReference>
<dbReference type="Proteomes" id="UP000472263">
    <property type="component" value="Chromosome 6"/>
</dbReference>
<comment type="function">
    <text evidence="6">DNA-binding transcription regulator that regulates endothelial cell proliferation and G1/S cell-cycle progression. Specifically binds the 5'-[AT]NTNN[GT]GGCA[AGT]-3' core DNA sequence and acts by modulating expression of pRB-E2F cell-cycle target genes.</text>
</comment>
<evidence type="ECO:0000313" key="8">
    <source>
        <dbReference type="Ensembl" id="ENSMMDP00005046152.1"/>
    </source>
</evidence>
<reference evidence="8" key="3">
    <citation type="submission" date="2025-09" db="UniProtKB">
        <authorList>
            <consortium name="Ensembl"/>
        </authorList>
    </citation>
    <scope>IDENTIFICATION</scope>
</reference>
<dbReference type="PANTHER" id="PTHR46600">
    <property type="entry name" value="THAP DOMAIN-CONTAINING"/>
    <property type="match status" value="1"/>
</dbReference>
<dbReference type="Ensembl" id="ENSMMDT00005047071.1">
    <property type="protein sequence ID" value="ENSMMDP00005046152.1"/>
    <property type="gene ID" value="ENSMMDG00005021119.1"/>
</dbReference>
<keyword evidence="6" id="KW-0131">Cell cycle</keyword>
<reference evidence="8" key="2">
    <citation type="submission" date="2025-08" db="UniProtKB">
        <authorList>
            <consortium name="Ensembl"/>
        </authorList>
    </citation>
    <scope>IDENTIFICATION</scope>
</reference>
<dbReference type="InterPro" id="IPR026516">
    <property type="entry name" value="THAP1/10"/>
</dbReference>
<evidence type="ECO:0000313" key="9">
    <source>
        <dbReference type="Proteomes" id="UP000472263"/>
    </source>
</evidence>
<dbReference type="PROSITE" id="PS50950">
    <property type="entry name" value="ZF_THAP"/>
    <property type="match status" value="1"/>
</dbReference>
<keyword evidence="3" id="KW-0862">Zinc</keyword>
<keyword evidence="6" id="KW-0804">Transcription</keyword>
<keyword evidence="6" id="KW-0805">Transcription regulation</keyword>
<evidence type="ECO:0000256" key="4">
    <source>
        <dbReference type="ARBA" id="ARBA00023125"/>
    </source>
</evidence>
<keyword evidence="2 5" id="KW-0863">Zinc-finger</keyword>
<dbReference type="GO" id="GO:0003700">
    <property type="term" value="F:DNA-binding transcription factor activity"/>
    <property type="evidence" value="ECO:0007669"/>
    <property type="project" value="UniProtKB-UniRule"/>
</dbReference>
<evidence type="ECO:0000256" key="5">
    <source>
        <dbReference type="PROSITE-ProRule" id="PRU00309"/>
    </source>
</evidence>
<accession>A0A667ZYV8</accession>
<dbReference type="GeneTree" id="ENSGT00940000164656"/>
<sequence length="171" mass="20215">MVIFHDKYNNVLSFFTFPVDEELRRKWVVAIRRDHFRITPHTRVCSRHFKEEDIREPTSEKGRRLLQNGAVPALFEWNNFSLPPPRPLLWERRPSPPPEEHVPESADASGREVVLIDHNYAVGPDPSVEIRQLRQQVESLTVMQRFGIRLDSFERLFEVNEPVPNFFVFLL</sequence>
<dbReference type="Gene3D" id="6.20.210.20">
    <property type="entry name" value="THAP domain"/>
    <property type="match status" value="1"/>
</dbReference>
<dbReference type="InterPro" id="IPR006612">
    <property type="entry name" value="THAP_Znf"/>
</dbReference>
<dbReference type="GO" id="GO:0000978">
    <property type="term" value="F:RNA polymerase II cis-regulatory region sequence-specific DNA binding"/>
    <property type="evidence" value="ECO:0007669"/>
    <property type="project" value="TreeGrafter"/>
</dbReference>
<dbReference type="AlphaFoldDB" id="A0A667ZYV8"/>
<name>A0A667ZYV8_9TELE</name>
<comment type="subcellular location">
    <subcellularLocation>
        <location evidence="6">Nucleus</location>
        <location evidence="6">Nucleoplasm</location>
    </subcellularLocation>
</comment>
<reference evidence="8" key="1">
    <citation type="submission" date="2019-06" db="EMBL/GenBank/DDBJ databases">
        <authorList>
            <consortium name="Wellcome Sanger Institute Data Sharing"/>
        </authorList>
    </citation>
    <scope>NUCLEOTIDE SEQUENCE [LARGE SCALE GENOMIC DNA]</scope>
</reference>
<proteinExistence type="inferred from homology"/>
<organism evidence="8 9">
    <name type="scientific">Myripristis murdjan</name>
    <name type="common">pinecone soldierfish</name>
    <dbReference type="NCBI Taxonomy" id="586833"/>
    <lineage>
        <taxon>Eukaryota</taxon>
        <taxon>Metazoa</taxon>
        <taxon>Chordata</taxon>
        <taxon>Craniata</taxon>
        <taxon>Vertebrata</taxon>
        <taxon>Euteleostomi</taxon>
        <taxon>Actinopterygii</taxon>
        <taxon>Neopterygii</taxon>
        <taxon>Teleostei</taxon>
        <taxon>Neoteleostei</taxon>
        <taxon>Acanthomorphata</taxon>
        <taxon>Holocentriformes</taxon>
        <taxon>Holocentridae</taxon>
        <taxon>Myripristis</taxon>
    </lineage>
</organism>
<evidence type="ECO:0000256" key="3">
    <source>
        <dbReference type="ARBA" id="ARBA00022833"/>
    </source>
</evidence>
<dbReference type="GO" id="GO:0008270">
    <property type="term" value="F:zinc ion binding"/>
    <property type="evidence" value="ECO:0007669"/>
    <property type="project" value="UniProtKB-KW"/>
</dbReference>
<evidence type="ECO:0000256" key="6">
    <source>
        <dbReference type="RuleBase" id="RU369073"/>
    </source>
</evidence>
<dbReference type="InParanoid" id="A0A667ZYV8"/>
<evidence type="ECO:0000256" key="1">
    <source>
        <dbReference type="ARBA" id="ARBA00022723"/>
    </source>
</evidence>
<dbReference type="GO" id="GO:0005654">
    <property type="term" value="C:nucleoplasm"/>
    <property type="evidence" value="ECO:0007669"/>
    <property type="project" value="UniProtKB-SubCell"/>
</dbReference>
<keyword evidence="6" id="KW-0175">Coiled coil</keyword>
<dbReference type="InterPro" id="IPR038441">
    <property type="entry name" value="THAP_Znf_sf"/>
</dbReference>
<dbReference type="GO" id="GO:0006357">
    <property type="term" value="P:regulation of transcription by RNA polymerase II"/>
    <property type="evidence" value="ECO:0007669"/>
    <property type="project" value="TreeGrafter"/>
</dbReference>
<dbReference type="PANTHER" id="PTHR46600:SF7">
    <property type="entry name" value="SI:DKEY-228B2.6-RELATED"/>
    <property type="match status" value="1"/>
</dbReference>
<evidence type="ECO:0000256" key="2">
    <source>
        <dbReference type="ARBA" id="ARBA00022771"/>
    </source>
</evidence>
<dbReference type="SMART" id="SM00980">
    <property type="entry name" value="THAP"/>
    <property type="match status" value="1"/>
</dbReference>
<dbReference type="SMART" id="SM00692">
    <property type="entry name" value="DM3"/>
    <property type="match status" value="1"/>
</dbReference>
<comment type="similarity">
    <text evidence="6">Belongs to the THAP1 family.</text>
</comment>
<protein>
    <recommendedName>
        <fullName evidence="6">THAP domain-containing protein 1</fullName>
    </recommendedName>
</protein>
<evidence type="ECO:0000259" key="7">
    <source>
        <dbReference type="PROSITE" id="PS50950"/>
    </source>
</evidence>